<evidence type="ECO:0000313" key="3">
    <source>
        <dbReference type="Proteomes" id="UP000245207"/>
    </source>
</evidence>
<evidence type="ECO:0000256" key="1">
    <source>
        <dbReference type="SAM" id="MobiDB-lite"/>
    </source>
</evidence>
<geneLocation type="chloroplast" evidence="2"/>
<name>A0A2U1LMS1_ARTAN</name>
<accession>A0A2U1LMS1</accession>
<reference evidence="2 3" key="1">
    <citation type="journal article" date="2018" name="Mol. Plant">
        <title>The genome of Artemisia annua provides insight into the evolution of Asteraceae family and artemisinin biosynthesis.</title>
        <authorList>
            <person name="Shen Q."/>
            <person name="Zhang L."/>
            <person name="Liao Z."/>
            <person name="Wang S."/>
            <person name="Yan T."/>
            <person name="Shi P."/>
            <person name="Liu M."/>
            <person name="Fu X."/>
            <person name="Pan Q."/>
            <person name="Wang Y."/>
            <person name="Lv Z."/>
            <person name="Lu X."/>
            <person name="Zhang F."/>
            <person name="Jiang W."/>
            <person name="Ma Y."/>
            <person name="Chen M."/>
            <person name="Hao X."/>
            <person name="Li L."/>
            <person name="Tang Y."/>
            <person name="Lv G."/>
            <person name="Zhou Y."/>
            <person name="Sun X."/>
            <person name="Brodelius P.E."/>
            <person name="Rose J.K.C."/>
            <person name="Tang K."/>
        </authorList>
    </citation>
    <scope>NUCLEOTIDE SEQUENCE [LARGE SCALE GENOMIC DNA]</scope>
    <source>
        <strain evidence="3">cv. Huhao1</strain>
        <tissue evidence="2">Leaf</tissue>
    </source>
</reference>
<feature type="compositionally biased region" description="Polar residues" evidence="1">
    <location>
        <begin position="26"/>
        <end position="36"/>
    </location>
</feature>
<evidence type="ECO:0000313" key="2">
    <source>
        <dbReference type="EMBL" id="PWA50283.1"/>
    </source>
</evidence>
<comment type="caution">
    <text evidence="2">The sequence shown here is derived from an EMBL/GenBank/DDBJ whole genome shotgun (WGS) entry which is preliminary data.</text>
</comment>
<feature type="compositionally biased region" description="Basic and acidic residues" evidence="1">
    <location>
        <begin position="49"/>
        <end position="71"/>
    </location>
</feature>
<feature type="region of interest" description="Disordered" evidence="1">
    <location>
        <begin position="1"/>
        <end position="86"/>
    </location>
</feature>
<keyword evidence="2" id="KW-0934">Plastid</keyword>
<dbReference type="EMBL" id="PKPP01008596">
    <property type="protein sequence ID" value="PWA50283.1"/>
    <property type="molecule type" value="Genomic_DNA"/>
</dbReference>
<dbReference type="Proteomes" id="UP000245207">
    <property type="component" value="Unassembled WGS sequence"/>
</dbReference>
<proteinExistence type="predicted"/>
<keyword evidence="2" id="KW-0150">Chloroplast</keyword>
<dbReference type="AlphaFoldDB" id="A0A2U1LMS1"/>
<keyword evidence="3" id="KW-1185">Reference proteome</keyword>
<gene>
    <name evidence="2" type="ORF">CTI12_AA474410</name>
</gene>
<organism evidence="2 3">
    <name type="scientific">Artemisia annua</name>
    <name type="common">Sweet wormwood</name>
    <dbReference type="NCBI Taxonomy" id="35608"/>
    <lineage>
        <taxon>Eukaryota</taxon>
        <taxon>Viridiplantae</taxon>
        <taxon>Streptophyta</taxon>
        <taxon>Embryophyta</taxon>
        <taxon>Tracheophyta</taxon>
        <taxon>Spermatophyta</taxon>
        <taxon>Magnoliopsida</taxon>
        <taxon>eudicotyledons</taxon>
        <taxon>Gunneridae</taxon>
        <taxon>Pentapetalae</taxon>
        <taxon>asterids</taxon>
        <taxon>campanulids</taxon>
        <taxon>Asterales</taxon>
        <taxon>Asteraceae</taxon>
        <taxon>Asteroideae</taxon>
        <taxon>Anthemideae</taxon>
        <taxon>Artemisiinae</taxon>
        <taxon>Artemisia</taxon>
    </lineage>
</organism>
<protein>
    <submittedName>
        <fullName evidence="2">Uncharacterized protein</fullName>
    </submittedName>
</protein>
<sequence>MIHRLSLTMSEQKAPGVSANVRPAGSSATNNTNTRGRSGVYQINLKGKSISDVDPRAKKSNVDSIKEDEPQAKAPSRSDQVKFDSD</sequence>